<dbReference type="AlphaFoldDB" id="A0AAF3J702"/>
<organism evidence="2 3">
    <name type="scientific">Mesorhabditis belari</name>
    <dbReference type="NCBI Taxonomy" id="2138241"/>
    <lineage>
        <taxon>Eukaryota</taxon>
        <taxon>Metazoa</taxon>
        <taxon>Ecdysozoa</taxon>
        <taxon>Nematoda</taxon>
        <taxon>Chromadorea</taxon>
        <taxon>Rhabditida</taxon>
        <taxon>Rhabditina</taxon>
        <taxon>Rhabditomorpha</taxon>
        <taxon>Rhabditoidea</taxon>
        <taxon>Rhabditidae</taxon>
        <taxon>Mesorhabditinae</taxon>
        <taxon>Mesorhabditis</taxon>
    </lineage>
</organism>
<dbReference type="InterPro" id="IPR036047">
    <property type="entry name" value="F-box-like_dom_sf"/>
</dbReference>
<dbReference type="PROSITE" id="PS50181">
    <property type="entry name" value="FBOX"/>
    <property type="match status" value="1"/>
</dbReference>
<dbReference type="Gene3D" id="1.20.1280.50">
    <property type="match status" value="1"/>
</dbReference>
<protein>
    <recommendedName>
        <fullName evidence="1">F-box domain-containing protein</fullName>
    </recommendedName>
</protein>
<sequence>MLPGEIVVQILPEEIVVQSLPGEIVVQILQYLPHRDRRRFCLTNKRFDNLYENLDSLNKGIYSKITTENHEIICEGKNGRYEKAEELSNQSIFIKTLSNMTPAFTISKLIKAFAKKNIHIEKLILTFEFEKYKEMNWVQLALRKFRAYSVNLWLSDDSYHNLTMPSECRDLCLNVELNKLNDFSTLSSQWLKHKVQVDLRKAKNFNTLQVLFWKSKRVMAKEKVKFGIALDYLKRQKQSEQVVSELLRKCFPNFIETQTGGKRRVLAWTNNIHIILPRTLKSEFPVCCEELPESFFG</sequence>
<dbReference type="CDD" id="cd09917">
    <property type="entry name" value="F-box_SF"/>
    <property type="match status" value="1"/>
</dbReference>
<dbReference type="SUPFAM" id="SSF81383">
    <property type="entry name" value="F-box domain"/>
    <property type="match status" value="1"/>
</dbReference>
<dbReference type="WBParaSite" id="MBELARI_LOCUS20123">
    <property type="protein sequence ID" value="MBELARI_LOCUS20123"/>
    <property type="gene ID" value="MBELARI_LOCUS20123"/>
</dbReference>
<feature type="domain" description="F-box" evidence="1">
    <location>
        <begin position="14"/>
        <end position="65"/>
    </location>
</feature>
<accession>A0AAF3J702</accession>
<reference evidence="3" key="1">
    <citation type="submission" date="2024-02" db="UniProtKB">
        <authorList>
            <consortium name="WormBaseParasite"/>
        </authorList>
    </citation>
    <scope>IDENTIFICATION</scope>
</reference>
<proteinExistence type="predicted"/>
<evidence type="ECO:0000313" key="2">
    <source>
        <dbReference type="Proteomes" id="UP000887575"/>
    </source>
</evidence>
<keyword evidence="2" id="KW-1185">Reference proteome</keyword>
<dbReference type="Proteomes" id="UP000887575">
    <property type="component" value="Unassembled WGS sequence"/>
</dbReference>
<dbReference type="InterPro" id="IPR001810">
    <property type="entry name" value="F-box_dom"/>
</dbReference>
<dbReference type="Pfam" id="PF12937">
    <property type="entry name" value="F-box-like"/>
    <property type="match status" value="1"/>
</dbReference>
<evidence type="ECO:0000313" key="3">
    <source>
        <dbReference type="WBParaSite" id="MBELARI_LOCUS20123"/>
    </source>
</evidence>
<name>A0AAF3J702_9BILA</name>
<evidence type="ECO:0000259" key="1">
    <source>
        <dbReference type="PROSITE" id="PS50181"/>
    </source>
</evidence>